<protein>
    <submittedName>
        <fullName evidence="2">Uncharacterized protein</fullName>
    </submittedName>
</protein>
<dbReference type="Proteomes" id="UP000186955">
    <property type="component" value="Unassembled WGS sequence"/>
</dbReference>
<sequence length="69" mass="7644">MLQRNGSIEISEHQVLQSKVRGTETSENTSGGEERVSWVVNRDFLASREFVKIPSGRHRGERCGDGSVG</sequence>
<dbReference type="AlphaFoldDB" id="A0A1Q5TDJ2"/>
<keyword evidence="3" id="KW-1185">Reference proteome</keyword>
<evidence type="ECO:0000313" key="3">
    <source>
        <dbReference type="Proteomes" id="UP000186955"/>
    </source>
</evidence>
<evidence type="ECO:0000313" key="2">
    <source>
        <dbReference type="EMBL" id="OKO98297.1"/>
    </source>
</evidence>
<evidence type="ECO:0000256" key="1">
    <source>
        <dbReference type="SAM" id="MobiDB-lite"/>
    </source>
</evidence>
<accession>A0A1Q5TDJ2</accession>
<reference evidence="2 3" key="1">
    <citation type="submission" date="2016-10" db="EMBL/GenBank/DDBJ databases">
        <title>Genome sequence of the ascomycete fungus Penicillium subrubescens.</title>
        <authorList>
            <person name="De Vries R.P."/>
            <person name="Peng M."/>
            <person name="Dilokpimol A."/>
            <person name="Hilden K."/>
            <person name="Makela M.R."/>
            <person name="Grigoriev I."/>
            <person name="Riley R."/>
            <person name="Granchi Z."/>
        </authorList>
    </citation>
    <scope>NUCLEOTIDE SEQUENCE [LARGE SCALE GENOMIC DNA]</scope>
    <source>
        <strain evidence="2 3">CBS 132785</strain>
    </source>
</reference>
<comment type="caution">
    <text evidence="2">The sequence shown here is derived from an EMBL/GenBank/DDBJ whole genome shotgun (WGS) entry which is preliminary data.</text>
</comment>
<feature type="region of interest" description="Disordered" evidence="1">
    <location>
        <begin position="1"/>
        <end position="34"/>
    </location>
</feature>
<gene>
    <name evidence="2" type="ORF">PENSUB_9395</name>
</gene>
<name>A0A1Q5TDJ2_9EURO</name>
<proteinExistence type="predicted"/>
<dbReference type="EMBL" id="MNBE01000673">
    <property type="protein sequence ID" value="OKO98297.1"/>
    <property type="molecule type" value="Genomic_DNA"/>
</dbReference>
<organism evidence="2 3">
    <name type="scientific">Penicillium subrubescens</name>
    <dbReference type="NCBI Taxonomy" id="1316194"/>
    <lineage>
        <taxon>Eukaryota</taxon>
        <taxon>Fungi</taxon>
        <taxon>Dikarya</taxon>
        <taxon>Ascomycota</taxon>
        <taxon>Pezizomycotina</taxon>
        <taxon>Eurotiomycetes</taxon>
        <taxon>Eurotiomycetidae</taxon>
        <taxon>Eurotiales</taxon>
        <taxon>Aspergillaceae</taxon>
        <taxon>Penicillium</taxon>
    </lineage>
</organism>